<accession>A0A5J5ES44</accession>
<dbReference type="Pfam" id="PF00067">
    <property type="entry name" value="p450"/>
    <property type="match status" value="1"/>
</dbReference>
<dbReference type="Gene3D" id="2.40.30.10">
    <property type="entry name" value="Translation factors"/>
    <property type="match status" value="1"/>
</dbReference>
<dbReference type="Gene3D" id="1.20.990.10">
    <property type="entry name" value="NADPH-cytochrome p450 Reductase, Chain A, domain 3"/>
    <property type="match status" value="1"/>
</dbReference>
<dbReference type="FunFam" id="2.40.30.10:FF:000198">
    <property type="entry name" value="Bifunctional cytochrome P450/NADPH--P450 reductase"/>
    <property type="match status" value="1"/>
</dbReference>
<evidence type="ECO:0000256" key="17">
    <source>
        <dbReference type="ARBA" id="ARBA00049342"/>
    </source>
</evidence>
<evidence type="ECO:0000313" key="23">
    <source>
        <dbReference type="Proteomes" id="UP000326924"/>
    </source>
</evidence>
<name>A0A5J5ES44_9PEZI</name>
<feature type="region of interest" description="Disordered" evidence="19">
    <location>
        <begin position="15"/>
        <end position="34"/>
    </location>
</feature>
<dbReference type="PANTHER" id="PTHR19384:SF127">
    <property type="entry name" value="BIFUNCTIONAL CYTOCHROME P450_NADPH--P450 REDUCTASE"/>
    <property type="match status" value="1"/>
</dbReference>
<evidence type="ECO:0000256" key="14">
    <source>
        <dbReference type="ARBA" id="ARBA00023004"/>
    </source>
</evidence>
<dbReference type="InterPro" id="IPR039261">
    <property type="entry name" value="FNR_nucleotide-bd"/>
</dbReference>
<dbReference type="InterPro" id="IPR008254">
    <property type="entry name" value="Flavodoxin/NO_synth"/>
</dbReference>
<dbReference type="AlphaFoldDB" id="A0A5J5ES44"/>
<dbReference type="Gene3D" id="1.10.630.10">
    <property type="entry name" value="Cytochrome P450"/>
    <property type="match status" value="1"/>
</dbReference>
<dbReference type="PROSITE" id="PS00086">
    <property type="entry name" value="CYTOCHROME_P450"/>
    <property type="match status" value="1"/>
</dbReference>
<evidence type="ECO:0000259" key="21">
    <source>
        <dbReference type="PROSITE" id="PS51384"/>
    </source>
</evidence>
<keyword evidence="12" id="KW-0249">Electron transport</keyword>
<dbReference type="InterPro" id="IPR003097">
    <property type="entry name" value="CysJ-like_FAD-binding"/>
</dbReference>
<evidence type="ECO:0000256" key="3">
    <source>
        <dbReference type="ARBA" id="ARBA00001974"/>
    </source>
</evidence>
<organism evidence="22 23">
    <name type="scientific">Sphaerosporella brunnea</name>
    <dbReference type="NCBI Taxonomy" id="1250544"/>
    <lineage>
        <taxon>Eukaryota</taxon>
        <taxon>Fungi</taxon>
        <taxon>Dikarya</taxon>
        <taxon>Ascomycota</taxon>
        <taxon>Pezizomycotina</taxon>
        <taxon>Pezizomycetes</taxon>
        <taxon>Pezizales</taxon>
        <taxon>Pyronemataceae</taxon>
        <taxon>Sphaerosporella</taxon>
    </lineage>
</organism>
<reference evidence="22 23" key="1">
    <citation type="submission" date="2019-09" db="EMBL/GenBank/DDBJ databases">
        <title>Draft genome of the ectomycorrhizal ascomycete Sphaerosporella brunnea.</title>
        <authorList>
            <consortium name="DOE Joint Genome Institute"/>
            <person name="Benucci G.M."/>
            <person name="Marozzi G."/>
            <person name="Antonielli L."/>
            <person name="Sanchez S."/>
            <person name="Marco P."/>
            <person name="Wang X."/>
            <person name="Falini L.B."/>
            <person name="Barry K."/>
            <person name="Haridas S."/>
            <person name="Lipzen A."/>
            <person name="Labutti K."/>
            <person name="Grigoriev I.V."/>
            <person name="Murat C."/>
            <person name="Martin F."/>
            <person name="Albertini E."/>
            <person name="Donnini D."/>
            <person name="Bonito G."/>
        </authorList>
    </citation>
    <scope>NUCLEOTIDE SEQUENCE [LARGE SCALE GENOMIC DNA]</scope>
    <source>
        <strain evidence="22 23">Sb_GMNB300</strain>
    </source>
</reference>
<comment type="catalytic activity">
    <reaction evidence="16">
        <text>an organic molecule + reduced [NADPH--hemoprotein reductase] + O2 = an alcohol + oxidized [NADPH--hemoprotein reductase] + H2O + H(+)</text>
        <dbReference type="Rhea" id="RHEA:17149"/>
        <dbReference type="Rhea" id="RHEA-COMP:11964"/>
        <dbReference type="Rhea" id="RHEA-COMP:11965"/>
        <dbReference type="ChEBI" id="CHEBI:15377"/>
        <dbReference type="ChEBI" id="CHEBI:15378"/>
        <dbReference type="ChEBI" id="CHEBI:15379"/>
        <dbReference type="ChEBI" id="CHEBI:30879"/>
        <dbReference type="ChEBI" id="CHEBI:57618"/>
        <dbReference type="ChEBI" id="CHEBI:58210"/>
        <dbReference type="ChEBI" id="CHEBI:142491"/>
        <dbReference type="EC" id="1.14.14.1"/>
    </reaction>
</comment>
<keyword evidence="10" id="KW-0274">FAD</keyword>
<feature type="domain" description="FAD-binding FR-type" evidence="21">
    <location>
        <begin position="704"/>
        <end position="935"/>
    </location>
</feature>
<dbReference type="InterPro" id="IPR029039">
    <property type="entry name" value="Flavoprotein-like_sf"/>
</dbReference>
<feature type="region of interest" description="Disordered" evidence="19">
    <location>
        <begin position="502"/>
        <end position="527"/>
    </location>
</feature>
<dbReference type="SUPFAM" id="SSF52343">
    <property type="entry name" value="Ferredoxin reductase-like, C-terminal NADP-linked domain"/>
    <property type="match status" value="1"/>
</dbReference>
<dbReference type="Gene3D" id="3.40.50.80">
    <property type="entry name" value="Nucleotide-binding domain of ferredoxin-NADP reductase (FNR) module"/>
    <property type="match status" value="1"/>
</dbReference>
<dbReference type="Pfam" id="PF00175">
    <property type="entry name" value="NAD_binding_1"/>
    <property type="match status" value="1"/>
</dbReference>
<dbReference type="GO" id="GO:0050660">
    <property type="term" value="F:flavin adenine dinucleotide binding"/>
    <property type="evidence" value="ECO:0007669"/>
    <property type="project" value="TreeGrafter"/>
</dbReference>
<dbReference type="GO" id="GO:0003958">
    <property type="term" value="F:NADPH-hemoprotein reductase activity"/>
    <property type="evidence" value="ECO:0007669"/>
    <property type="project" value="UniProtKB-EC"/>
</dbReference>
<keyword evidence="23" id="KW-1185">Reference proteome</keyword>
<dbReference type="PROSITE" id="PS50902">
    <property type="entry name" value="FLAVODOXIN_LIKE"/>
    <property type="match status" value="1"/>
</dbReference>
<dbReference type="CDD" id="cd06206">
    <property type="entry name" value="bifunctional_CYPOR"/>
    <property type="match status" value="1"/>
</dbReference>
<comment type="caution">
    <text evidence="22">The sequence shown here is derived from an EMBL/GenBank/DDBJ whole genome shotgun (WGS) entry which is preliminary data.</text>
</comment>
<dbReference type="GO" id="GO:0070330">
    <property type="term" value="F:aromatase activity"/>
    <property type="evidence" value="ECO:0007669"/>
    <property type="project" value="InterPro"/>
</dbReference>
<feature type="domain" description="Flavodoxin-like" evidence="20">
    <location>
        <begin position="528"/>
        <end position="668"/>
    </location>
</feature>
<dbReference type="InterPro" id="IPR017938">
    <property type="entry name" value="Riboflavin_synthase-like_b-brl"/>
</dbReference>
<dbReference type="Pfam" id="PF00258">
    <property type="entry name" value="Flavodoxin_1"/>
    <property type="match status" value="1"/>
</dbReference>
<dbReference type="PANTHER" id="PTHR19384">
    <property type="entry name" value="NITRIC OXIDE SYNTHASE-RELATED"/>
    <property type="match status" value="1"/>
</dbReference>
<feature type="compositionally biased region" description="Pro residues" evidence="19">
    <location>
        <begin position="20"/>
        <end position="34"/>
    </location>
</feature>
<dbReference type="GO" id="GO:0010181">
    <property type="term" value="F:FMN binding"/>
    <property type="evidence" value="ECO:0007669"/>
    <property type="project" value="InterPro"/>
</dbReference>
<evidence type="ECO:0000256" key="16">
    <source>
        <dbReference type="ARBA" id="ARBA00047827"/>
    </source>
</evidence>
<dbReference type="InterPro" id="IPR001433">
    <property type="entry name" value="OxRdtase_FAD/NAD-bd"/>
</dbReference>
<keyword evidence="14 18" id="KW-0408">Iron</keyword>
<dbReference type="SUPFAM" id="SSF48264">
    <property type="entry name" value="Cytochrome P450"/>
    <property type="match status" value="1"/>
</dbReference>
<proteinExistence type="inferred from homology"/>
<dbReference type="InterPro" id="IPR023206">
    <property type="entry name" value="Bifunctional_P450_P450_red"/>
</dbReference>
<dbReference type="InterPro" id="IPR023173">
    <property type="entry name" value="NADPH_Cyt_P450_Rdtase_alpha"/>
</dbReference>
<feature type="non-terminal residue" evidence="22">
    <location>
        <position position="1096"/>
    </location>
</feature>
<keyword evidence="6 18" id="KW-0349">Heme</keyword>
<dbReference type="PRINTS" id="PR00369">
    <property type="entry name" value="FLAVODOXIN"/>
</dbReference>
<dbReference type="PIRSF" id="PIRSF000209">
    <property type="entry name" value="Bifunctional_P450_P450R"/>
    <property type="match status" value="1"/>
</dbReference>
<dbReference type="Proteomes" id="UP000326924">
    <property type="component" value="Unassembled WGS sequence"/>
</dbReference>
<dbReference type="PROSITE" id="PS51384">
    <property type="entry name" value="FAD_FR"/>
    <property type="match status" value="1"/>
</dbReference>
<dbReference type="InterPro" id="IPR001709">
    <property type="entry name" value="Flavoprot_Pyr_Nucl_cyt_Rdtase"/>
</dbReference>
<sequence>MSISNLAAALARLETDDDTPPPAKASTPLPPPCPPGLPLVGNLAELDRDTPLTTFLRLADTYGPIYSLQLGGGIRRVFINSVELLEEVCDESRFRKVVSGSLVELRAGTGAGLFTAHHGEHEWAIAHRILMPAFGPMAIREMFDDMHDIASQLVMKWARYGPQNRILATDDFTRLTLDTLALCTMDYRFNSFYQSEMHEFVDAMVDFLVESGKRANRPKIAGLFLRGTNMKYDADIKLMKDVAAGVIKARREKPSDKKDLLNAMINGRDPKTGEGLSDDLIIANMITFLIAGHETTSGMLSFAFYGLLRNSSAYRAAQQEVDEVCGKGPITVEHIPKLKYIAAVLRETLRLNPTASIFAVSPHPDLNEDPVTIGNGKYALEKGQPIHAVLPKIHRDPKVYGDDAEEFRPERMLDENFEKLPSAAWKPFGNGMRGCIGRPFAWQEAILVTALLLQNFNFQLDDPNYRLQIKQTLTIKPKDFYMRATLRDGVDPIHLEKALAAGDHGSVKTKQSVSKAESGGEKKPRKQMSIFYGSNTGTCETLAQRLSTNAVAHGFDASVAPLDSATEKLSKDRPVVIITASYEGQPPDNAAHFVEWLQSLSGDEVSGTNFAVFGCGHKDWRTTFQRIPNLVDDLLEARGGHRIVKRGLADASTGDMFTEFDSWEDGMFWPAVTERFGGGGTIDASSSVVTVEISSQTRSSNLRIDVRNARVKSVGVLTTGGEKEKHHIEIELPSDMPYRAGDYLAVLPVNPKEDVKRAMKRFQLPWDAQLKISSNAPTSLPTNCDISARAVLDAYVELSQPATKKNVLALAAAAGEDHAVKAELEALAAEKFQDEITAKRTSPLDLLERYPKLNVPIGDFLAMLPPMRVRQYSMSSSPLQNPETCTLTYSRVEGDARSGAPRRHLGVATSYLASLEPGDILQVSVRASAKPFHLPLNPETTPIVMICAGTGLAPFRGFVQERAVQIAAGRKLAKALLFVGCRYHDRDRLYADEFDHWEKQGAVELRYAFSREPEASLGCRYVQDRMRREKDELHEAWESGAKVFVCGGAKVGEAVAEVCKELYRNKAKELGKEKTEELVEEWFAALRNERFATDVF</sequence>
<protein>
    <submittedName>
        <fullName evidence="22">Putative cytochrome P450 oxidoreductase OrdA-like protein</fullName>
    </submittedName>
</protein>
<feature type="binding site" description="axial binding residue" evidence="18">
    <location>
        <position position="435"/>
    </location>
    <ligand>
        <name>heme</name>
        <dbReference type="ChEBI" id="CHEBI:30413"/>
    </ligand>
    <ligandPart>
        <name>Fe</name>
        <dbReference type="ChEBI" id="CHEBI:18248"/>
    </ligandPart>
</feature>
<evidence type="ECO:0000256" key="10">
    <source>
        <dbReference type="ARBA" id="ARBA00022827"/>
    </source>
</evidence>
<gene>
    <name evidence="22" type="ORF">FN846DRAFT_959165</name>
</gene>
<keyword evidence="8" id="KW-0288">FMN</keyword>
<dbReference type="GO" id="GO:0005506">
    <property type="term" value="F:iron ion binding"/>
    <property type="evidence" value="ECO:0007669"/>
    <property type="project" value="InterPro"/>
</dbReference>
<dbReference type="OrthoDB" id="1470350at2759"/>
<dbReference type="Gene3D" id="3.40.50.360">
    <property type="match status" value="1"/>
</dbReference>
<evidence type="ECO:0000256" key="2">
    <source>
        <dbReference type="ARBA" id="ARBA00001971"/>
    </source>
</evidence>
<dbReference type="EMBL" id="VXIS01000156">
    <property type="protein sequence ID" value="KAA8900249.1"/>
    <property type="molecule type" value="Genomic_DNA"/>
</dbReference>
<evidence type="ECO:0000256" key="1">
    <source>
        <dbReference type="ARBA" id="ARBA00001917"/>
    </source>
</evidence>
<dbReference type="PRINTS" id="PR00371">
    <property type="entry name" value="FPNCR"/>
</dbReference>
<keyword evidence="9 18" id="KW-0479">Metal-binding</keyword>
<dbReference type="GO" id="GO:0005829">
    <property type="term" value="C:cytosol"/>
    <property type="evidence" value="ECO:0007669"/>
    <property type="project" value="TreeGrafter"/>
</dbReference>
<evidence type="ECO:0000313" key="22">
    <source>
        <dbReference type="EMBL" id="KAA8900249.1"/>
    </source>
</evidence>
<dbReference type="InterPro" id="IPR036396">
    <property type="entry name" value="Cyt_P450_sf"/>
</dbReference>
<evidence type="ECO:0000256" key="7">
    <source>
        <dbReference type="ARBA" id="ARBA00022630"/>
    </source>
</evidence>
<dbReference type="InterPro" id="IPR017972">
    <property type="entry name" value="Cyt_P450_CS"/>
</dbReference>
<evidence type="ECO:0000256" key="4">
    <source>
        <dbReference type="ARBA" id="ARBA00010018"/>
    </source>
</evidence>
<keyword evidence="5" id="KW-0813">Transport</keyword>
<evidence type="ECO:0000256" key="5">
    <source>
        <dbReference type="ARBA" id="ARBA00022448"/>
    </source>
</evidence>
<dbReference type="InterPro" id="IPR017927">
    <property type="entry name" value="FAD-bd_FR_type"/>
</dbReference>
<evidence type="ECO:0000256" key="18">
    <source>
        <dbReference type="PIRSR" id="PIRSR000209-1"/>
    </source>
</evidence>
<dbReference type="InParanoid" id="A0A5J5ES44"/>
<comment type="cofactor">
    <cofactor evidence="3">
        <name>FAD</name>
        <dbReference type="ChEBI" id="CHEBI:57692"/>
    </cofactor>
</comment>
<keyword evidence="7" id="KW-0285">Flavoprotein</keyword>
<comment type="catalytic activity">
    <reaction evidence="17">
        <text>2 oxidized [cytochrome P450] + NADPH = 2 reduced [cytochrome P450] + NADP(+) + H(+)</text>
        <dbReference type="Rhea" id="RHEA:24040"/>
        <dbReference type="Rhea" id="RHEA-COMP:14627"/>
        <dbReference type="Rhea" id="RHEA-COMP:14628"/>
        <dbReference type="ChEBI" id="CHEBI:15378"/>
        <dbReference type="ChEBI" id="CHEBI:55376"/>
        <dbReference type="ChEBI" id="CHEBI:57783"/>
        <dbReference type="ChEBI" id="CHEBI:58349"/>
        <dbReference type="ChEBI" id="CHEBI:60344"/>
        <dbReference type="EC" id="1.6.2.4"/>
    </reaction>
</comment>
<dbReference type="GO" id="GO:0020037">
    <property type="term" value="F:heme binding"/>
    <property type="evidence" value="ECO:0007669"/>
    <property type="project" value="InterPro"/>
</dbReference>
<dbReference type="Pfam" id="PF00667">
    <property type="entry name" value="FAD_binding_1"/>
    <property type="match status" value="1"/>
</dbReference>
<evidence type="ECO:0000256" key="13">
    <source>
        <dbReference type="ARBA" id="ARBA00023002"/>
    </source>
</evidence>
<evidence type="ECO:0000256" key="11">
    <source>
        <dbReference type="ARBA" id="ARBA00022857"/>
    </source>
</evidence>
<keyword evidence="13" id="KW-0560">Oxidoreductase</keyword>
<dbReference type="InterPro" id="IPR001094">
    <property type="entry name" value="Flavdoxin-like"/>
</dbReference>
<dbReference type="CDD" id="cd11068">
    <property type="entry name" value="CYP120A1"/>
    <property type="match status" value="1"/>
</dbReference>
<evidence type="ECO:0000256" key="8">
    <source>
        <dbReference type="ARBA" id="ARBA00022643"/>
    </source>
</evidence>
<evidence type="ECO:0000256" key="6">
    <source>
        <dbReference type="ARBA" id="ARBA00022617"/>
    </source>
</evidence>
<dbReference type="SUPFAM" id="SSF63380">
    <property type="entry name" value="Riboflavin synthase domain-like"/>
    <property type="match status" value="1"/>
</dbReference>
<evidence type="ECO:0000256" key="19">
    <source>
        <dbReference type="SAM" id="MobiDB-lite"/>
    </source>
</evidence>
<evidence type="ECO:0000256" key="9">
    <source>
        <dbReference type="ARBA" id="ARBA00022723"/>
    </source>
</evidence>
<keyword evidence="11" id="KW-0521">NADP</keyword>
<comment type="cofactor">
    <cofactor evidence="1">
        <name>FMN</name>
        <dbReference type="ChEBI" id="CHEBI:58210"/>
    </cofactor>
</comment>
<dbReference type="SUPFAM" id="SSF52218">
    <property type="entry name" value="Flavoproteins"/>
    <property type="match status" value="1"/>
</dbReference>
<comment type="similarity">
    <text evidence="4">In the N-terminal section; belongs to the cytochrome P450 family.</text>
</comment>
<evidence type="ECO:0000256" key="12">
    <source>
        <dbReference type="ARBA" id="ARBA00022982"/>
    </source>
</evidence>
<evidence type="ECO:0000259" key="20">
    <source>
        <dbReference type="PROSITE" id="PS50902"/>
    </source>
</evidence>
<keyword evidence="15" id="KW-0503">Monooxygenase</keyword>
<evidence type="ECO:0000256" key="15">
    <source>
        <dbReference type="ARBA" id="ARBA00023033"/>
    </source>
</evidence>
<comment type="cofactor">
    <cofactor evidence="2 18">
        <name>heme</name>
        <dbReference type="ChEBI" id="CHEBI:30413"/>
    </cofactor>
</comment>
<dbReference type="InterPro" id="IPR001128">
    <property type="entry name" value="Cyt_P450"/>
</dbReference>
<dbReference type="FunFam" id="1.10.630.10:FF:000040">
    <property type="entry name" value="Bifunctional cytochrome P450/NADPH--P450 reductase"/>
    <property type="match status" value="1"/>
</dbReference>